<organism evidence="2 3">
    <name type="scientific">Toxoplasma gondii FOU</name>
    <dbReference type="NCBI Taxonomy" id="943167"/>
    <lineage>
        <taxon>Eukaryota</taxon>
        <taxon>Sar</taxon>
        <taxon>Alveolata</taxon>
        <taxon>Apicomplexa</taxon>
        <taxon>Conoidasida</taxon>
        <taxon>Coccidia</taxon>
        <taxon>Eucoccidiorida</taxon>
        <taxon>Eimeriorina</taxon>
        <taxon>Sarcocystidae</taxon>
        <taxon>Toxoplasma</taxon>
    </lineage>
</organism>
<evidence type="ECO:0000313" key="2">
    <source>
        <dbReference type="EMBL" id="KFG30007.1"/>
    </source>
</evidence>
<dbReference type="AlphaFoldDB" id="A0A086JCY9"/>
<evidence type="ECO:0000313" key="3">
    <source>
        <dbReference type="Proteomes" id="UP000028838"/>
    </source>
</evidence>
<dbReference type="EMBL" id="AEYH02003250">
    <property type="protein sequence ID" value="KFG30007.1"/>
    <property type="molecule type" value="Genomic_DNA"/>
</dbReference>
<sequence>MRQQQEATSHQEGEVENGVDRDARVPSSARLVSGPQFIGNVLV</sequence>
<dbReference type="VEuPathDB" id="ToxoDB:TGFOU_407530"/>
<dbReference type="Proteomes" id="UP000028838">
    <property type="component" value="Unassembled WGS sequence"/>
</dbReference>
<comment type="caution">
    <text evidence="2">The sequence shown here is derived from an EMBL/GenBank/DDBJ whole genome shotgun (WGS) entry which is preliminary data.</text>
</comment>
<name>A0A086JCY9_TOXGO</name>
<proteinExistence type="predicted"/>
<protein>
    <submittedName>
        <fullName evidence="2">GDP-D-mannose pyrophosphorylase</fullName>
    </submittedName>
</protein>
<evidence type="ECO:0000256" key="1">
    <source>
        <dbReference type="SAM" id="MobiDB-lite"/>
    </source>
</evidence>
<feature type="region of interest" description="Disordered" evidence="1">
    <location>
        <begin position="1"/>
        <end position="31"/>
    </location>
</feature>
<feature type="non-terminal residue" evidence="2">
    <location>
        <position position="43"/>
    </location>
</feature>
<reference evidence="2 3" key="1">
    <citation type="submission" date="2014-07" db="EMBL/GenBank/DDBJ databases">
        <authorList>
            <person name="Sibley D."/>
            <person name="Venepally P."/>
            <person name="Karamycheva S."/>
            <person name="Hadjithomas M."/>
            <person name="Khan A."/>
            <person name="Brunk B."/>
            <person name="Roos D."/>
            <person name="Caler E."/>
            <person name="Lorenzi H."/>
        </authorList>
    </citation>
    <scope>NUCLEOTIDE SEQUENCE [LARGE SCALE GENOMIC DNA]</scope>
    <source>
        <strain evidence="2 3">FOU</strain>
    </source>
</reference>
<feature type="compositionally biased region" description="Basic and acidic residues" evidence="1">
    <location>
        <begin position="9"/>
        <end position="24"/>
    </location>
</feature>
<accession>A0A086JCY9</accession>
<gene>
    <name evidence="2" type="ORF">TGFOU_407530</name>
</gene>